<organism evidence="1 2">
    <name type="scientific">Paramecium sonneborni</name>
    <dbReference type="NCBI Taxonomy" id="65129"/>
    <lineage>
        <taxon>Eukaryota</taxon>
        <taxon>Sar</taxon>
        <taxon>Alveolata</taxon>
        <taxon>Ciliophora</taxon>
        <taxon>Intramacronucleata</taxon>
        <taxon>Oligohymenophorea</taxon>
        <taxon>Peniculida</taxon>
        <taxon>Parameciidae</taxon>
        <taxon>Paramecium</taxon>
    </lineage>
</organism>
<comment type="caution">
    <text evidence="1">The sequence shown here is derived from an EMBL/GenBank/DDBJ whole genome shotgun (WGS) entry which is preliminary data.</text>
</comment>
<evidence type="ECO:0000313" key="1">
    <source>
        <dbReference type="EMBL" id="CAD8130505.1"/>
    </source>
</evidence>
<dbReference type="AlphaFoldDB" id="A0A8S1RU31"/>
<name>A0A8S1RU31_9CILI</name>
<proteinExistence type="predicted"/>
<gene>
    <name evidence="1" type="ORF">PSON_ATCC_30995.1.T2960002</name>
</gene>
<protein>
    <submittedName>
        <fullName evidence="1">Uncharacterized protein</fullName>
    </submittedName>
</protein>
<dbReference type="EMBL" id="CAJJDN010000296">
    <property type="protein sequence ID" value="CAD8130505.1"/>
    <property type="molecule type" value="Genomic_DNA"/>
</dbReference>
<evidence type="ECO:0000313" key="2">
    <source>
        <dbReference type="Proteomes" id="UP000692954"/>
    </source>
</evidence>
<keyword evidence="2" id="KW-1185">Reference proteome</keyword>
<dbReference type="Proteomes" id="UP000692954">
    <property type="component" value="Unassembled WGS sequence"/>
</dbReference>
<accession>A0A8S1RU31</accession>
<reference evidence="1" key="1">
    <citation type="submission" date="2021-01" db="EMBL/GenBank/DDBJ databases">
        <authorList>
            <consortium name="Genoscope - CEA"/>
            <person name="William W."/>
        </authorList>
    </citation>
    <scope>NUCLEOTIDE SEQUENCE</scope>
</reference>
<sequence length="349" mass="41990">MEFSSISQSIIKDLLIGTLQFKLSKRIHFKDIAKLFGCHQDMINFYSSSKKYRYRQNIIDQKIFFREARQNSTYIITDTALMQSLIFSPYQSQDNIQFQPQEPLRQSIKIRIVENTYMRNLKSLEIKFDISVAPEIFLVLQHLILVKFTLICIQENNQKISTNEEEIKDWRIFRDLAQKEIAKDIQQLKDKNEIFLVSYNREAELIQAEQHIQNNKQENYQFLILQLAKIKQFNYSLSAEEDRKKFLDGYRTQLMKMKIQILQQLSLRLFNADQVYCCVHLQIYFQTLIGMSQKIFETLKITMLSKYEQFEESLKSSEFQQSEWFKDTIIYLMNHRLNKQYQFFLIQLL</sequence>